<dbReference type="InParanoid" id="D6TK86"/>
<proteinExistence type="predicted"/>
<dbReference type="SUPFAM" id="SSF55874">
    <property type="entry name" value="ATPase domain of HSP90 chaperone/DNA topoisomerase II/histidine kinase"/>
    <property type="match status" value="1"/>
</dbReference>
<dbReference type="InterPro" id="IPR001610">
    <property type="entry name" value="PAC"/>
</dbReference>
<dbReference type="InterPro" id="IPR035965">
    <property type="entry name" value="PAS-like_dom_sf"/>
</dbReference>
<dbReference type="Gene3D" id="3.30.565.10">
    <property type="entry name" value="Histidine kinase-like ATPase, C-terminal domain"/>
    <property type="match status" value="1"/>
</dbReference>
<evidence type="ECO:0000256" key="1">
    <source>
        <dbReference type="ARBA" id="ARBA00000085"/>
    </source>
</evidence>
<feature type="domain" description="PAC" evidence="9">
    <location>
        <begin position="711"/>
        <end position="764"/>
    </location>
</feature>
<feature type="domain" description="PAC" evidence="9">
    <location>
        <begin position="582"/>
        <end position="635"/>
    </location>
</feature>
<dbReference type="CDD" id="cd00130">
    <property type="entry name" value="PAS"/>
    <property type="match status" value="6"/>
</dbReference>
<feature type="domain" description="Histidine kinase" evidence="7">
    <location>
        <begin position="892"/>
        <end position="1108"/>
    </location>
</feature>
<accession>D6TK86</accession>
<feature type="domain" description="PAS" evidence="8">
    <location>
        <begin position="784"/>
        <end position="836"/>
    </location>
</feature>
<dbReference type="InterPro" id="IPR013767">
    <property type="entry name" value="PAS_fold"/>
</dbReference>
<evidence type="ECO:0000256" key="2">
    <source>
        <dbReference type="ARBA" id="ARBA00012438"/>
    </source>
</evidence>
<dbReference type="InterPro" id="IPR036097">
    <property type="entry name" value="HisK_dim/P_sf"/>
</dbReference>
<dbReference type="Pfam" id="PF08447">
    <property type="entry name" value="PAS_3"/>
    <property type="match status" value="5"/>
</dbReference>
<comment type="caution">
    <text evidence="10">The sequence shown here is derived from an EMBL/GenBank/DDBJ whole genome shotgun (WGS) entry which is preliminary data.</text>
</comment>
<feature type="domain" description="PAC" evidence="9">
    <location>
        <begin position="326"/>
        <end position="379"/>
    </location>
</feature>
<dbReference type="GO" id="GO:0000155">
    <property type="term" value="F:phosphorelay sensor kinase activity"/>
    <property type="evidence" value="ECO:0007669"/>
    <property type="project" value="InterPro"/>
</dbReference>
<keyword evidence="6" id="KW-0902">Two-component regulatory system</keyword>
<evidence type="ECO:0000259" key="9">
    <source>
        <dbReference type="PROSITE" id="PS50113"/>
    </source>
</evidence>
<organism evidence="10 11">
    <name type="scientific">Ktedonobacter racemifer DSM 44963</name>
    <dbReference type="NCBI Taxonomy" id="485913"/>
    <lineage>
        <taxon>Bacteria</taxon>
        <taxon>Bacillati</taxon>
        <taxon>Chloroflexota</taxon>
        <taxon>Ktedonobacteria</taxon>
        <taxon>Ktedonobacterales</taxon>
        <taxon>Ktedonobacteraceae</taxon>
        <taxon>Ktedonobacter</taxon>
    </lineage>
</organism>
<dbReference type="OrthoDB" id="9813151at2"/>
<dbReference type="eggNOG" id="COG4191">
    <property type="taxonomic scope" value="Bacteria"/>
</dbReference>
<dbReference type="Pfam" id="PF02518">
    <property type="entry name" value="HATPase_c"/>
    <property type="match status" value="1"/>
</dbReference>
<dbReference type="PANTHER" id="PTHR43304:SF1">
    <property type="entry name" value="PAC DOMAIN-CONTAINING PROTEIN"/>
    <property type="match status" value="1"/>
</dbReference>
<dbReference type="Proteomes" id="UP000004508">
    <property type="component" value="Unassembled WGS sequence"/>
</dbReference>
<dbReference type="eggNOG" id="COG5002">
    <property type="taxonomic scope" value="Bacteria"/>
</dbReference>
<dbReference type="Gene3D" id="1.10.287.130">
    <property type="match status" value="1"/>
</dbReference>
<dbReference type="FunCoup" id="D6TK86">
    <property type="interactions" value="357"/>
</dbReference>
<dbReference type="InterPro" id="IPR052162">
    <property type="entry name" value="Sensor_kinase/Photoreceptor"/>
</dbReference>
<evidence type="ECO:0000259" key="8">
    <source>
        <dbReference type="PROSITE" id="PS50112"/>
    </source>
</evidence>
<dbReference type="InterPro" id="IPR004358">
    <property type="entry name" value="Sig_transdc_His_kin-like_C"/>
</dbReference>
<evidence type="ECO:0000256" key="3">
    <source>
        <dbReference type="ARBA" id="ARBA00022553"/>
    </source>
</evidence>
<evidence type="ECO:0000256" key="5">
    <source>
        <dbReference type="ARBA" id="ARBA00022777"/>
    </source>
</evidence>
<sequence length="1110" mass="127741">MPNPKPTERLTPALSETLLTLLETLPGALFVVDDAATIVYANASAQTLTGATRGELLGKPLWRGAPHLVSTVLYQAIQRTTQTRAPTEVEYVSPVKETWLHVQLAPTVRGLIVQVHQGRAAALREAPVPQGEYLSIEDLDGLYSRIGVLTPEGIVLEINEVPLAEAQIRREEVLGYPLTETRWWSFYPTSQAQLRAAIARASRGETVRFEAVVHPREGMDCHLDVAISTRMDADHHIAYLVIAGIDITARKRAEAEIHAVIDAIPQLVWTGQPDGSIDYYNRRLCDYSGQSTEEAQGEGWLQCLHPEDRQRVRSAWQRAVQTGGVYEAELRLRQSTTGEYRWFLVRAMPVRDEAGQIVRWFGTCTDIEDQKRAEQQLKESRENLRVLAETVPQLVWATRPDGWSEYFNQRFCDYTHATWEQLYGYGWRQFLHPDDYERTLAVREHAFRTGVPYEVEFRLREGQTGLYHWFLARAMPMRDETGQIVKWFGTCTDIDEQKQAEQQLKESRESLRVLAETVPQFVWVTRPDGLHEYVNQRWRDYTGLTLEQMQSDRWAYLQFIHPEDRQRHRAHWQHALDTGIMYEHEERIKNGQTGEYRWFLARGMPVRDDAGQIVKWFGTCTDIEDQKRAEQQLKESEENWRVLAEMVPHFMWTALPSGQFEYFNQRWFDYIGLTLKQLQNDRWAYLQLIHPDDRDGNRAIWQHALDTGDMFEYEERLRNGQSGEYHWFLLRAMPVRDEAGQIIKWFGTCTDIDDRKRAEEALRQSQERASILMNSNIIGIKVIEGEQIVDANDTFMHMTGYTREDLRERHMNLLHMTAPEYLARTLEAHQELAAQQSLTPYEKEYVCKDGSRLPVLVGGIALEHHPRQAICFVLDNSARKELEQRKDDFISMASHELRNPLTALALHTNLLHRQLARHGTLDQAPALSGMETQINKISRLVEELLDVSKMQAGRLEYREEMIDLDALLREIADTMQQTHPSHRILVGGAVRTSLLADRDRLGQVFINLLSNAIKYSPGAETVEMDLSASREMVTIRVQDHGLGIPREQCDKIFERFYRATGSRQRAIPGLGMGLYIVAEIVKHHGGSITVDSEVGKGSTFTVIFPKKRAA</sequence>
<feature type="domain" description="PAS" evidence="8">
    <location>
        <begin position="380"/>
        <end position="450"/>
    </location>
</feature>
<dbReference type="InterPro" id="IPR005467">
    <property type="entry name" value="His_kinase_dom"/>
</dbReference>
<dbReference type="InterPro" id="IPR003594">
    <property type="entry name" value="HATPase_dom"/>
</dbReference>
<feature type="domain" description="PAC" evidence="9">
    <location>
        <begin position="205"/>
        <end position="259"/>
    </location>
</feature>
<dbReference type="Pfam" id="PF00512">
    <property type="entry name" value="HisKA"/>
    <property type="match status" value="1"/>
</dbReference>
<dbReference type="Pfam" id="PF00989">
    <property type="entry name" value="PAS"/>
    <property type="match status" value="1"/>
</dbReference>
<protein>
    <recommendedName>
        <fullName evidence="2">histidine kinase</fullName>
        <ecNumber evidence="2">2.7.13.3</ecNumber>
    </recommendedName>
</protein>
<evidence type="ECO:0000256" key="4">
    <source>
        <dbReference type="ARBA" id="ARBA00022679"/>
    </source>
</evidence>
<dbReference type="FunFam" id="3.30.565.10:FF:000006">
    <property type="entry name" value="Sensor histidine kinase WalK"/>
    <property type="match status" value="1"/>
</dbReference>
<dbReference type="Pfam" id="PF08448">
    <property type="entry name" value="PAS_4"/>
    <property type="match status" value="1"/>
</dbReference>
<dbReference type="PROSITE" id="PS50113">
    <property type="entry name" value="PAC"/>
    <property type="match status" value="5"/>
</dbReference>
<dbReference type="SMART" id="SM00388">
    <property type="entry name" value="HisKA"/>
    <property type="match status" value="1"/>
</dbReference>
<dbReference type="SMART" id="SM00387">
    <property type="entry name" value="HATPase_c"/>
    <property type="match status" value="1"/>
</dbReference>
<keyword evidence="3" id="KW-0597">Phosphoprotein</keyword>
<keyword evidence="4" id="KW-0808">Transferase</keyword>
<feature type="domain" description="PAS" evidence="8">
    <location>
        <begin position="507"/>
        <end position="579"/>
    </location>
</feature>
<dbReference type="InterPro" id="IPR000014">
    <property type="entry name" value="PAS"/>
</dbReference>
<dbReference type="EC" id="2.7.13.3" evidence="2"/>
<dbReference type="InterPro" id="IPR036890">
    <property type="entry name" value="HATPase_C_sf"/>
</dbReference>
<gene>
    <name evidence="10" type="ORF">Krac_7473</name>
</gene>
<dbReference type="CDD" id="cd00075">
    <property type="entry name" value="HATPase"/>
    <property type="match status" value="1"/>
</dbReference>
<dbReference type="FunFam" id="3.30.450.20:FF:000099">
    <property type="entry name" value="Sensory box sensor histidine kinase"/>
    <property type="match status" value="4"/>
</dbReference>
<dbReference type="EMBL" id="ADVG01000002">
    <property type="protein sequence ID" value="EFH86186.1"/>
    <property type="molecule type" value="Genomic_DNA"/>
</dbReference>
<evidence type="ECO:0000256" key="6">
    <source>
        <dbReference type="ARBA" id="ARBA00023012"/>
    </source>
</evidence>
<evidence type="ECO:0000313" key="10">
    <source>
        <dbReference type="EMBL" id="EFH86186.1"/>
    </source>
</evidence>
<dbReference type="SMART" id="SM00086">
    <property type="entry name" value="PAC"/>
    <property type="match status" value="6"/>
</dbReference>
<feature type="domain" description="PAC" evidence="9">
    <location>
        <begin position="453"/>
        <end position="506"/>
    </location>
</feature>
<feature type="domain" description="PAS" evidence="8">
    <location>
        <begin position="253"/>
        <end position="323"/>
    </location>
</feature>
<keyword evidence="11" id="KW-1185">Reference proteome</keyword>
<feature type="domain" description="PAS" evidence="8">
    <location>
        <begin position="14"/>
        <end position="59"/>
    </location>
</feature>
<evidence type="ECO:0000259" key="7">
    <source>
        <dbReference type="PROSITE" id="PS50109"/>
    </source>
</evidence>
<dbReference type="PROSITE" id="PS50112">
    <property type="entry name" value="PAS"/>
    <property type="match status" value="6"/>
</dbReference>
<feature type="domain" description="PAS" evidence="8">
    <location>
        <begin position="636"/>
        <end position="708"/>
    </location>
</feature>
<dbReference type="RefSeq" id="WP_007910283.1">
    <property type="nucleotide sequence ID" value="NZ_ADVG01000002.1"/>
</dbReference>
<dbReference type="PANTHER" id="PTHR43304">
    <property type="entry name" value="PHYTOCHROME-LIKE PROTEIN CPH1"/>
    <property type="match status" value="1"/>
</dbReference>
<dbReference type="PROSITE" id="PS50109">
    <property type="entry name" value="HIS_KIN"/>
    <property type="match status" value="1"/>
</dbReference>
<dbReference type="InterPro" id="IPR013656">
    <property type="entry name" value="PAS_4"/>
</dbReference>
<dbReference type="SMART" id="SM00091">
    <property type="entry name" value="PAS"/>
    <property type="match status" value="6"/>
</dbReference>
<dbReference type="Gene3D" id="3.30.450.20">
    <property type="entry name" value="PAS domain"/>
    <property type="match status" value="7"/>
</dbReference>
<dbReference type="PRINTS" id="PR00344">
    <property type="entry name" value="BCTRLSENSOR"/>
</dbReference>
<dbReference type="InterPro" id="IPR003661">
    <property type="entry name" value="HisK_dim/P_dom"/>
</dbReference>
<dbReference type="SUPFAM" id="SSF55785">
    <property type="entry name" value="PYP-like sensor domain (PAS domain)"/>
    <property type="match status" value="7"/>
</dbReference>
<name>D6TK86_KTERA</name>
<dbReference type="InterPro" id="IPR000700">
    <property type="entry name" value="PAS-assoc_C"/>
</dbReference>
<dbReference type="STRING" id="485913.Krac_7473"/>
<dbReference type="CDD" id="cd00082">
    <property type="entry name" value="HisKA"/>
    <property type="match status" value="1"/>
</dbReference>
<dbReference type="NCBIfam" id="TIGR00229">
    <property type="entry name" value="sensory_box"/>
    <property type="match status" value="6"/>
</dbReference>
<evidence type="ECO:0000313" key="11">
    <source>
        <dbReference type="Proteomes" id="UP000004508"/>
    </source>
</evidence>
<reference evidence="10 11" key="1">
    <citation type="journal article" date="2011" name="Stand. Genomic Sci.">
        <title>Non-contiguous finished genome sequence and contextual data of the filamentous soil bacterium Ktedonobacter racemifer type strain (SOSP1-21).</title>
        <authorList>
            <person name="Chang Y.J."/>
            <person name="Land M."/>
            <person name="Hauser L."/>
            <person name="Chertkov O."/>
            <person name="Del Rio T.G."/>
            <person name="Nolan M."/>
            <person name="Copeland A."/>
            <person name="Tice H."/>
            <person name="Cheng J.F."/>
            <person name="Lucas S."/>
            <person name="Han C."/>
            <person name="Goodwin L."/>
            <person name="Pitluck S."/>
            <person name="Ivanova N."/>
            <person name="Ovchinikova G."/>
            <person name="Pati A."/>
            <person name="Chen A."/>
            <person name="Palaniappan K."/>
            <person name="Mavromatis K."/>
            <person name="Liolios K."/>
            <person name="Brettin T."/>
            <person name="Fiebig A."/>
            <person name="Rohde M."/>
            <person name="Abt B."/>
            <person name="Goker M."/>
            <person name="Detter J.C."/>
            <person name="Woyke T."/>
            <person name="Bristow J."/>
            <person name="Eisen J.A."/>
            <person name="Markowitz V."/>
            <person name="Hugenholtz P."/>
            <person name="Kyrpides N.C."/>
            <person name="Klenk H.P."/>
            <person name="Lapidus A."/>
        </authorList>
    </citation>
    <scope>NUCLEOTIDE SEQUENCE [LARGE SCALE GENOMIC DNA]</scope>
    <source>
        <strain evidence="11">DSM 44963</strain>
    </source>
</reference>
<dbReference type="SUPFAM" id="SSF47384">
    <property type="entry name" value="Homodimeric domain of signal transducing histidine kinase"/>
    <property type="match status" value="1"/>
</dbReference>
<dbReference type="AlphaFoldDB" id="D6TK86"/>
<keyword evidence="5 10" id="KW-0418">Kinase</keyword>
<dbReference type="GO" id="GO:0006355">
    <property type="term" value="P:regulation of DNA-templated transcription"/>
    <property type="evidence" value="ECO:0007669"/>
    <property type="project" value="InterPro"/>
</dbReference>
<comment type="catalytic activity">
    <reaction evidence="1">
        <text>ATP + protein L-histidine = ADP + protein N-phospho-L-histidine.</text>
        <dbReference type="EC" id="2.7.13.3"/>
    </reaction>
</comment>
<dbReference type="InterPro" id="IPR013655">
    <property type="entry name" value="PAS_fold_3"/>
</dbReference>